<dbReference type="Pfam" id="PF07731">
    <property type="entry name" value="Cu-oxidase_2"/>
    <property type="match status" value="1"/>
</dbReference>
<proteinExistence type="predicted"/>
<dbReference type="OrthoDB" id="9757546at2"/>
<dbReference type="GO" id="GO:0005507">
    <property type="term" value="F:copper ion binding"/>
    <property type="evidence" value="ECO:0007669"/>
    <property type="project" value="InterPro"/>
</dbReference>
<reference evidence="7" key="1">
    <citation type="submission" date="2017-05" db="EMBL/GenBank/DDBJ databases">
        <title>Physiological properties and genetic analysis related to exopolysaccharide production of fresh-water unicellular cyanobacterium Aphanothece sacrum, Suizenji Nori, that has been cultured as a food source in Japan.</title>
        <authorList>
            <person name="Kanesaki Y."/>
            <person name="Yoshikawa S."/>
            <person name="Ohki K."/>
        </authorList>
    </citation>
    <scope>NUCLEOTIDE SEQUENCE [LARGE SCALE GENOMIC DNA]</scope>
    <source>
        <strain evidence="7">FPU1</strain>
    </source>
</reference>
<evidence type="ECO:0000313" key="7">
    <source>
        <dbReference type="Proteomes" id="UP000287247"/>
    </source>
</evidence>
<evidence type="ECO:0000259" key="4">
    <source>
        <dbReference type="Pfam" id="PF07731"/>
    </source>
</evidence>
<dbReference type="PANTHER" id="PTHR11709">
    <property type="entry name" value="MULTI-COPPER OXIDASE"/>
    <property type="match status" value="1"/>
</dbReference>
<accession>A0A401ICU0</accession>
<keyword evidence="7" id="KW-1185">Reference proteome</keyword>
<dbReference type="PANTHER" id="PTHR11709:SF394">
    <property type="entry name" value="FI03373P-RELATED"/>
    <property type="match status" value="1"/>
</dbReference>
<evidence type="ECO:0000256" key="3">
    <source>
        <dbReference type="ARBA" id="ARBA00023008"/>
    </source>
</evidence>
<dbReference type="InterPro" id="IPR008972">
    <property type="entry name" value="Cupredoxin"/>
</dbReference>
<keyword evidence="2" id="KW-0560">Oxidoreductase</keyword>
<evidence type="ECO:0000259" key="5">
    <source>
        <dbReference type="Pfam" id="PF07732"/>
    </source>
</evidence>
<keyword evidence="1" id="KW-0479">Metal-binding</keyword>
<dbReference type="Gene3D" id="2.60.40.420">
    <property type="entry name" value="Cupredoxins - blue copper proteins"/>
    <property type="match status" value="2"/>
</dbReference>
<dbReference type="EMBL" id="BDQK01000001">
    <property type="protein sequence ID" value="GBF79097.1"/>
    <property type="molecule type" value="Genomic_DNA"/>
</dbReference>
<dbReference type="InterPro" id="IPR011707">
    <property type="entry name" value="Cu-oxidase-like_N"/>
</dbReference>
<dbReference type="CDD" id="cd11024">
    <property type="entry name" value="CuRO_1_2DMCO_NIR_like"/>
    <property type="match status" value="1"/>
</dbReference>
<evidence type="ECO:0000313" key="6">
    <source>
        <dbReference type="EMBL" id="GBF79097.1"/>
    </source>
</evidence>
<dbReference type="RefSeq" id="WP_124974640.1">
    <property type="nucleotide sequence ID" value="NZ_BDQK01000001.1"/>
</dbReference>
<sequence length="334" mass="38202">MSHLSTNLSFNYLSRRQLIQWGLTGLGIATGGVLIRNLTSDSLASVRIPKIEPDVTPLLNNPFNPMKILREFDYGTLKQENGVKIREFNVTANSSLLQLNSGVSFVSWNLNNRVPGPTFRVKEGERVRIIFHNEDGHSHSLHFHGIHPAEMDGIKPIRHGKKMVYEFTAEPYGVHLYHCHIAPVTRHISKGLYGMFIVDPPQPRPPADEMVMVMAGYDINNNQHNELYAFNGLPNYYRDHPISIYQNQLIRLYILNMIEFDPVSTFHIHGNMFNVYRTGRDTTPHEETDVITMGTGERHILEFSYPYPGKYMFHPHQDTLAELGCMGMFKVIPS</sequence>
<dbReference type="InterPro" id="IPR045087">
    <property type="entry name" value="Cu-oxidase_fam"/>
</dbReference>
<dbReference type="GO" id="GO:0016491">
    <property type="term" value="F:oxidoreductase activity"/>
    <property type="evidence" value="ECO:0007669"/>
    <property type="project" value="UniProtKB-KW"/>
</dbReference>
<gene>
    <name evidence="6" type="ORF">AsFPU1_0489</name>
</gene>
<evidence type="ECO:0000256" key="2">
    <source>
        <dbReference type="ARBA" id="ARBA00023002"/>
    </source>
</evidence>
<dbReference type="Pfam" id="PF07732">
    <property type="entry name" value="Cu-oxidase_3"/>
    <property type="match status" value="1"/>
</dbReference>
<organism evidence="6 7">
    <name type="scientific">Aphanothece sacrum FPU1</name>
    <dbReference type="NCBI Taxonomy" id="1920663"/>
    <lineage>
        <taxon>Bacteria</taxon>
        <taxon>Bacillati</taxon>
        <taxon>Cyanobacteriota</taxon>
        <taxon>Cyanophyceae</taxon>
        <taxon>Oscillatoriophycideae</taxon>
        <taxon>Chroococcales</taxon>
        <taxon>Aphanothecaceae</taxon>
        <taxon>Aphanothece</taxon>
    </lineage>
</organism>
<dbReference type="AlphaFoldDB" id="A0A401ICU0"/>
<name>A0A401ICU0_APHSA</name>
<dbReference type="SUPFAM" id="SSF49503">
    <property type="entry name" value="Cupredoxins"/>
    <property type="match status" value="2"/>
</dbReference>
<dbReference type="Proteomes" id="UP000287247">
    <property type="component" value="Unassembled WGS sequence"/>
</dbReference>
<feature type="domain" description="Plastocyanin-like" evidence="4">
    <location>
        <begin position="205"/>
        <end position="332"/>
    </location>
</feature>
<evidence type="ECO:0000256" key="1">
    <source>
        <dbReference type="ARBA" id="ARBA00022723"/>
    </source>
</evidence>
<feature type="domain" description="Plastocyanin-like" evidence="5">
    <location>
        <begin position="106"/>
        <end position="202"/>
    </location>
</feature>
<dbReference type="InterPro" id="IPR011706">
    <property type="entry name" value="Cu-oxidase_C"/>
</dbReference>
<protein>
    <submittedName>
        <fullName evidence="6">Multicopper oxidase type 3</fullName>
    </submittedName>
</protein>
<comment type="caution">
    <text evidence="6">The sequence shown here is derived from an EMBL/GenBank/DDBJ whole genome shotgun (WGS) entry which is preliminary data.</text>
</comment>
<keyword evidence="3" id="KW-0186">Copper</keyword>